<feature type="transmembrane region" description="Helical" evidence="7">
    <location>
        <begin position="41"/>
        <end position="59"/>
    </location>
</feature>
<dbReference type="Pfam" id="PF00892">
    <property type="entry name" value="EamA"/>
    <property type="match status" value="2"/>
</dbReference>
<feature type="domain" description="EamA" evidence="8">
    <location>
        <begin position="157"/>
        <end position="289"/>
    </location>
</feature>
<feature type="transmembrane region" description="Helical" evidence="7">
    <location>
        <begin position="214"/>
        <end position="235"/>
    </location>
</feature>
<keyword evidence="5 7" id="KW-1133">Transmembrane helix</keyword>
<feature type="transmembrane region" description="Helical" evidence="7">
    <location>
        <begin position="183"/>
        <end position="202"/>
    </location>
</feature>
<accession>A0A943I4I6</accession>
<keyword evidence="4 7" id="KW-0812">Transmembrane</keyword>
<evidence type="ECO:0000256" key="4">
    <source>
        <dbReference type="ARBA" id="ARBA00022692"/>
    </source>
</evidence>
<feature type="transmembrane region" description="Helical" evidence="7">
    <location>
        <begin position="71"/>
        <end position="93"/>
    </location>
</feature>
<reference evidence="9" key="1">
    <citation type="submission" date="2021-02" db="EMBL/GenBank/DDBJ databases">
        <title>Infant gut strain persistence is associated with maternal origin, phylogeny, and functional potential including surface adhesion and iron acquisition.</title>
        <authorList>
            <person name="Lou Y.C."/>
        </authorList>
    </citation>
    <scope>NUCLEOTIDE SEQUENCE</scope>
    <source>
        <strain evidence="9">L3_106_000M1_dasL3_106_000M1_concoct_15</strain>
    </source>
</reference>
<dbReference type="EMBL" id="JAGZCZ010000006">
    <property type="protein sequence ID" value="MBS5519952.1"/>
    <property type="molecule type" value="Genomic_DNA"/>
</dbReference>
<dbReference type="PANTHER" id="PTHR32322:SF18">
    <property type="entry name" value="S-ADENOSYLMETHIONINE_S-ADENOSYLHOMOCYSTEINE TRANSPORTER"/>
    <property type="match status" value="1"/>
</dbReference>
<evidence type="ECO:0000313" key="10">
    <source>
        <dbReference type="Proteomes" id="UP000754226"/>
    </source>
</evidence>
<evidence type="ECO:0000256" key="5">
    <source>
        <dbReference type="ARBA" id="ARBA00022989"/>
    </source>
</evidence>
<dbReference type="GO" id="GO:0005886">
    <property type="term" value="C:plasma membrane"/>
    <property type="evidence" value="ECO:0007669"/>
    <property type="project" value="UniProtKB-SubCell"/>
</dbReference>
<evidence type="ECO:0000256" key="1">
    <source>
        <dbReference type="ARBA" id="ARBA00004651"/>
    </source>
</evidence>
<feature type="transmembrane region" description="Helical" evidence="7">
    <location>
        <begin position="247"/>
        <end position="266"/>
    </location>
</feature>
<dbReference type="SUPFAM" id="SSF103481">
    <property type="entry name" value="Multidrug resistance efflux transporter EmrE"/>
    <property type="match status" value="2"/>
</dbReference>
<evidence type="ECO:0000256" key="2">
    <source>
        <dbReference type="ARBA" id="ARBA00007362"/>
    </source>
</evidence>
<comment type="similarity">
    <text evidence="2">Belongs to the EamA transporter family.</text>
</comment>
<feature type="domain" description="EamA" evidence="8">
    <location>
        <begin position="7"/>
        <end position="143"/>
    </location>
</feature>
<organism evidence="9 10">
    <name type="scientific">Acidaminococcus intestini</name>
    <dbReference type="NCBI Taxonomy" id="187327"/>
    <lineage>
        <taxon>Bacteria</taxon>
        <taxon>Bacillati</taxon>
        <taxon>Bacillota</taxon>
        <taxon>Negativicutes</taxon>
        <taxon>Acidaminococcales</taxon>
        <taxon>Acidaminococcaceae</taxon>
        <taxon>Acidaminococcus</taxon>
    </lineage>
</organism>
<keyword evidence="3" id="KW-1003">Cell membrane</keyword>
<dbReference type="InterPro" id="IPR050638">
    <property type="entry name" value="AA-Vitamin_Transporters"/>
</dbReference>
<feature type="transmembrane region" description="Helical" evidence="7">
    <location>
        <begin position="99"/>
        <end position="118"/>
    </location>
</feature>
<dbReference type="InterPro" id="IPR037185">
    <property type="entry name" value="EmrE-like"/>
</dbReference>
<dbReference type="InterPro" id="IPR000620">
    <property type="entry name" value="EamA_dom"/>
</dbReference>
<keyword evidence="6 7" id="KW-0472">Membrane</keyword>
<name>A0A943I4I6_9FIRM</name>
<evidence type="ECO:0000313" key="9">
    <source>
        <dbReference type="EMBL" id="MBS5519952.1"/>
    </source>
</evidence>
<evidence type="ECO:0000256" key="7">
    <source>
        <dbReference type="SAM" id="Phobius"/>
    </source>
</evidence>
<evidence type="ECO:0000256" key="6">
    <source>
        <dbReference type="ARBA" id="ARBA00023136"/>
    </source>
</evidence>
<evidence type="ECO:0000259" key="8">
    <source>
        <dbReference type="Pfam" id="PF00892"/>
    </source>
</evidence>
<proteinExistence type="inferred from homology"/>
<feature type="transmembrane region" description="Helical" evidence="7">
    <location>
        <begin position="157"/>
        <end position="176"/>
    </location>
</feature>
<feature type="transmembrane region" description="Helical" evidence="7">
    <location>
        <begin position="272"/>
        <end position="289"/>
    </location>
</feature>
<dbReference type="AlphaFoldDB" id="A0A943I4I6"/>
<feature type="transmembrane region" description="Helical" evidence="7">
    <location>
        <begin position="130"/>
        <end position="151"/>
    </location>
</feature>
<dbReference type="PANTHER" id="PTHR32322">
    <property type="entry name" value="INNER MEMBRANE TRANSPORTER"/>
    <property type="match status" value="1"/>
</dbReference>
<comment type="subcellular location">
    <subcellularLocation>
        <location evidence="1">Cell membrane</location>
        <topology evidence="1">Multi-pass membrane protein</topology>
    </subcellularLocation>
</comment>
<evidence type="ECO:0000256" key="3">
    <source>
        <dbReference type="ARBA" id="ARBA00022475"/>
    </source>
</evidence>
<comment type="caution">
    <text evidence="9">The sequence shown here is derived from an EMBL/GenBank/DDBJ whole genome shotgun (WGS) entry which is preliminary data.</text>
</comment>
<sequence length="292" mass="32273">MKKTHQYGVMLVLIGATLWGSSSNSLEYLMTYQHFSWDTVLAIRMFVTAAVFLLISGLRGEKLLEPIKKDFFRLIRFTVLGLYTMQVPFTIAIHYSNAATGTVLQYLMPVILLGYYLILERRRPHRREAVAAFLAIVGTFLIATKGEGAALAISREALFWGILSAFGMAFYTAFAADLLHRYPTFLIIGWGSLGNALLLMVFNHPTLEGTLWTGSTFAAFGVIIVLGTLIAYTVYLESTKYIPASETGALAAFEPLSAYAVSILFMGNHVGFVEMAGALCIMVMVWMLSKKA</sequence>
<gene>
    <name evidence="9" type="ORF">KHX13_06445</name>
</gene>
<dbReference type="Proteomes" id="UP000754226">
    <property type="component" value="Unassembled WGS sequence"/>
</dbReference>
<protein>
    <submittedName>
        <fullName evidence="9">EamA family transporter</fullName>
    </submittedName>
</protein>